<evidence type="ECO:0000313" key="16">
    <source>
        <dbReference type="Proteomes" id="UP000054538"/>
    </source>
</evidence>
<keyword evidence="6" id="KW-0862">Zinc</keyword>
<feature type="domain" description="Acyl-CoA thioesterase-like C-terminal" evidence="14">
    <location>
        <begin position="483"/>
        <end position="609"/>
    </location>
</feature>
<dbReference type="GO" id="GO:1901255">
    <property type="term" value="P:nucleotide-excision repair involved in interstrand cross-link repair"/>
    <property type="evidence" value="ECO:0007669"/>
    <property type="project" value="TreeGrafter"/>
</dbReference>
<dbReference type="Gene3D" id="3.90.530.10">
    <property type="entry name" value="XPA C-terminal domain"/>
    <property type="match status" value="1"/>
</dbReference>
<dbReference type="Pfam" id="PF05181">
    <property type="entry name" value="XPA_C"/>
    <property type="match status" value="1"/>
</dbReference>
<feature type="domain" description="XPA C-terminal" evidence="12">
    <location>
        <begin position="175"/>
        <end position="225"/>
    </location>
</feature>
<feature type="region of interest" description="Disordered" evidence="11">
    <location>
        <begin position="270"/>
        <end position="292"/>
    </location>
</feature>
<dbReference type="GO" id="GO:0000110">
    <property type="term" value="C:nucleotide-excision repair factor 1 complex"/>
    <property type="evidence" value="ECO:0007669"/>
    <property type="project" value="TreeGrafter"/>
</dbReference>
<evidence type="ECO:0000256" key="7">
    <source>
        <dbReference type="ARBA" id="ARBA00023125"/>
    </source>
</evidence>
<dbReference type="GO" id="GO:0070914">
    <property type="term" value="P:UV-damage excision repair"/>
    <property type="evidence" value="ECO:0007669"/>
    <property type="project" value="TreeGrafter"/>
</dbReference>
<dbReference type="HOGENOM" id="CLU_442195_0_0_1"/>
<dbReference type="PANTHER" id="PTHR10142:SF0">
    <property type="entry name" value="DNA REPAIR PROTEIN COMPLEMENTING XP-A CELLS"/>
    <property type="match status" value="1"/>
</dbReference>
<evidence type="ECO:0000259" key="12">
    <source>
        <dbReference type="Pfam" id="PF05181"/>
    </source>
</evidence>
<dbReference type="CDD" id="cd03444">
    <property type="entry name" value="Thioesterase_II_repeat1"/>
    <property type="match status" value="1"/>
</dbReference>
<dbReference type="CDD" id="cd21077">
    <property type="entry name" value="DBD_Rad14"/>
    <property type="match status" value="1"/>
</dbReference>
<accession>A0A0D0DJE8</accession>
<feature type="compositionally biased region" description="Polar residues" evidence="11">
    <location>
        <begin position="8"/>
        <end position="18"/>
    </location>
</feature>
<gene>
    <name evidence="15" type="ORF">PAXRUDRAFT_134077</name>
</gene>
<keyword evidence="4" id="KW-0227">DNA damage</keyword>
<evidence type="ECO:0000256" key="2">
    <source>
        <dbReference type="ARBA" id="ARBA00005548"/>
    </source>
</evidence>
<evidence type="ECO:0000256" key="4">
    <source>
        <dbReference type="ARBA" id="ARBA00022763"/>
    </source>
</evidence>
<evidence type="ECO:0000259" key="14">
    <source>
        <dbReference type="Pfam" id="PF20789"/>
    </source>
</evidence>
<dbReference type="InParanoid" id="A0A0D0DJE8"/>
<evidence type="ECO:0000256" key="3">
    <source>
        <dbReference type="ARBA" id="ARBA00022723"/>
    </source>
</evidence>
<evidence type="ECO:0000256" key="5">
    <source>
        <dbReference type="ARBA" id="ARBA00022771"/>
    </source>
</evidence>
<comment type="similarity">
    <text evidence="2">Belongs to the XPA family.</text>
</comment>
<dbReference type="InterPro" id="IPR037129">
    <property type="entry name" value="XPA_sf"/>
</dbReference>
<keyword evidence="3" id="KW-0479">Metal-binding</keyword>
<evidence type="ECO:0000313" key="15">
    <source>
        <dbReference type="EMBL" id="KIK98512.1"/>
    </source>
</evidence>
<dbReference type="NCBIfam" id="TIGR00598">
    <property type="entry name" value="rad14"/>
    <property type="match status" value="1"/>
</dbReference>
<dbReference type="Pfam" id="PF13622">
    <property type="entry name" value="4HBT_3"/>
    <property type="match status" value="1"/>
</dbReference>
<dbReference type="InterPro" id="IPR000465">
    <property type="entry name" value="XPA/RAD14"/>
</dbReference>
<keyword evidence="8" id="KW-0234">DNA repair</keyword>
<proteinExistence type="inferred from homology"/>
<reference evidence="16" key="2">
    <citation type="submission" date="2015-01" db="EMBL/GenBank/DDBJ databases">
        <title>Evolutionary Origins and Diversification of the Mycorrhizal Mutualists.</title>
        <authorList>
            <consortium name="DOE Joint Genome Institute"/>
            <consortium name="Mycorrhizal Genomics Consortium"/>
            <person name="Kohler A."/>
            <person name="Kuo A."/>
            <person name="Nagy L.G."/>
            <person name="Floudas D."/>
            <person name="Copeland A."/>
            <person name="Barry K.W."/>
            <person name="Cichocki N."/>
            <person name="Veneault-Fourrey C."/>
            <person name="LaButti K."/>
            <person name="Lindquist E.A."/>
            <person name="Lipzen A."/>
            <person name="Lundell T."/>
            <person name="Morin E."/>
            <person name="Murat C."/>
            <person name="Riley R."/>
            <person name="Ohm R."/>
            <person name="Sun H."/>
            <person name="Tunlid A."/>
            <person name="Henrissat B."/>
            <person name="Grigoriev I.V."/>
            <person name="Hibbett D.S."/>
            <person name="Martin F."/>
        </authorList>
    </citation>
    <scope>NUCLEOTIDE SEQUENCE [LARGE SCALE GENOMIC DNA]</scope>
    <source>
        <strain evidence="16">Ve08.2h10</strain>
    </source>
</reference>
<feature type="compositionally biased region" description="Low complexity" evidence="11">
    <location>
        <begin position="63"/>
        <end position="75"/>
    </location>
</feature>
<keyword evidence="9" id="KW-0539">Nucleus</keyword>
<evidence type="ECO:0000259" key="13">
    <source>
        <dbReference type="Pfam" id="PF13622"/>
    </source>
</evidence>
<dbReference type="PROSITE" id="PS00753">
    <property type="entry name" value="XPA_2"/>
    <property type="match status" value="1"/>
</dbReference>
<dbReference type="GO" id="GO:0008270">
    <property type="term" value="F:zinc ion binding"/>
    <property type="evidence" value="ECO:0007669"/>
    <property type="project" value="UniProtKB-KW"/>
</dbReference>
<dbReference type="InterPro" id="IPR022656">
    <property type="entry name" value="XPA_C"/>
</dbReference>
<evidence type="ECO:0000256" key="8">
    <source>
        <dbReference type="ARBA" id="ARBA00023204"/>
    </source>
</evidence>
<keyword evidence="5" id="KW-0863">Zinc-finger</keyword>
<dbReference type="OrthoDB" id="68328at2759"/>
<feature type="domain" description="Acyl-CoA thioesterase-like N-terminal HotDog" evidence="13">
    <location>
        <begin position="340"/>
        <end position="416"/>
    </location>
</feature>
<dbReference type="GO" id="GO:0000715">
    <property type="term" value="P:nucleotide-excision repair, DNA damage recognition"/>
    <property type="evidence" value="ECO:0007669"/>
    <property type="project" value="TreeGrafter"/>
</dbReference>
<name>A0A0D0DJE8_9AGAM</name>
<dbReference type="SUPFAM" id="SSF54637">
    <property type="entry name" value="Thioesterase/thiol ester dehydrase-isomerase"/>
    <property type="match status" value="2"/>
</dbReference>
<dbReference type="GO" id="GO:0006284">
    <property type="term" value="P:base-excision repair"/>
    <property type="evidence" value="ECO:0007669"/>
    <property type="project" value="TreeGrafter"/>
</dbReference>
<dbReference type="SUPFAM" id="SSF46955">
    <property type="entry name" value="Putative DNA-binding domain"/>
    <property type="match status" value="1"/>
</dbReference>
<sequence length="622" mass="70525">MENDSHSTRPPASTSNLPLTPEQVKRIELNRLKAKARQRRREEEASSSTSIPNANQKRPLEVTTAASSPTAPRTAKPLKRDSRLGSYFEYDLSKMVNSKGGFLVEDGKEVDEDLRAKQRERERQRAMQDAEPPLYLDPSLNPKCKECNTIDIDYTFKKIFGCLVCNKCKDEYPDKYSLLTKTECKEDYLLTDAELRDRELLPHLLKANPHKSTFANMMLFLRCQVEEFAWKKWGSPDALDAEWERRTEEKKKKKNKKFEQGLRELRRRTREGVWQRRKDQEHKHAFGPVETTDDGDGRQICHECGFTTNQVENSKISTSLEVEQIDANLFRSVNLFVPIQARGVFGGQVISQAIVSATRCVDPAFGLHCYFMLSASPAVPIVYFVERLREGQSYSTRSVKAVQNGKIIFQLLCSFHSPEPWQPSYQWPMPDVPKLEDCELEEDLFKRRATADGIHPKIKELYLIYAAERAKGPIAVRRASRTVTGDHGAVTSMFWTQARTGKAEVYGTPYQKCILAYLSDLNFITVASDTLKLKRYSKGPGGLAMNVSSSRSSRPWHSIVLAHDNFCCEDGLLYVVVCPRAGDGRGVVHGRLYSRSGTLVAVSCQEGVVRADRRGPQPTAKL</sequence>
<dbReference type="CDD" id="cd03445">
    <property type="entry name" value="Thioesterase_II_repeat2"/>
    <property type="match status" value="1"/>
</dbReference>
<dbReference type="Pfam" id="PF20789">
    <property type="entry name" value="4HBT_3C"/>
    <property type="match status" value="1"/>
</dbReference>
<dbReference type="EMBL" id="KN824890">
    <property type="protein sequence ID" value="KIK98512.1"/>
    <property type="molecule type" value="Genomic_DNA"/>
</dbReference>
<dbReference type="InterPro" id="IPR042171">
    <property type="entry name" value="Acyl-CoA_hotdog"/>
</dbReference>
<dbReference type="InterPro" id="IPR049449">
    <property type="entry name" value="TesB_ACOT8-like_N"/>
</dbReference>
<feature type="compositionally biased region" description="Basic and acidic residues" evidence="11">
    <location>
        <begin position="270"/>
        <end position="284"/>
    </location>
</feature>
<dbReference type="GO" id="GO:0003684">
    <property type="term" value="F:damaged DNA binding"/>
    <property type="evidence" value="ECO:0007669"/>
    <property type="project" value="InterPro"/>
</dbReference>
<dbReference type="InterPro" id="IPR009061">
    <property type="entry name" value="DNA-bd_dom_put_sf"/>
</dbReference>
<dbReference type="STRING" id="930991.A0A0D0DJE8"/>
<evidence type="ECO:0000256" key="10">
    <source>
        <dbReference type="ARBA" id="ARBA00072989"/>
    </source>
</evidence>
<evidence type="ECO:0000256" key="11">
    <source>
        <dbReference type="SAM" id="MobiDB-lite"/>
    </source>
</evidence>
<organism evidence="15 16">
    <name type="scientific">Paxillus rubicundulus Ve08.2h10</name>
    <dbReference type="NCBI Taxonomy" id="930991"/>
    <lineage>
        <taxon>Eukaryota</taxon>
        <taxon>Fungi</taxon>
        <taxon>Dikarya</taxon>
        <taxon>Basidiomycota</taxon>
        <taxon>Agaricomycotina</taxon>
        <taxon>Agaricomycetes</taxon>
        <taxon>Agaricomycetidae</taxon>
        <taxon>Boletales</taxon>
        <taxon>Paxilineae</taxon>
        <taxon>Paxillaceae</taxon>
        <taxon>Paxillus</taxon>
    </lineage>
</organism>
<evidence type="ECO:0000256" key="9">
    <source>
        <dbReference type="ARBA" id="ARBA00023242"/>
    </source>
</evidence>
<dbReference type="AlphaFoldDB" id="A0A0D0DJE8"/>
<dbReference type="FunFam" id="3.90.530.10:FF:000003">
    <property type="entry name" value="Dna repair rad14 protein"/>
    <property type="match status" value="1"/>
</dbReference>
<dbReference type="Gene3D" id="2.40.160.210">
    <property type="entry name" value="Acyl-CoA thioesterase, double hotdog domain"/>
    <property type="match status" value="1"/>
</dbReference>
<dbReference type="Proteomes" id="UP000054538">
    <property type="component" value="Unassembled WGS sequence"/>
</dbReference>
<dbReference type="InterPro" id="IPR022658">
    <property type="entry name" value="XPA_CS"/>
</dbReference>
<evidence type="ECO:0000256" key="6">
    <source>
        <dbReference type="ARBA" id="ARBA00022833"/>
    </source>
</evidence>
<reference evidence="15 16" key="1">
    <citation type="submission" date="2014-04" db="EMBL/GenBank/DDBJ databases">
        <authorList>
            <consortium name="DOE Joint Genome Institute"/>
            <person name="Kuo A."/>
            <person name="Kohler A."/>
            <person name="Jargeat P."/>
            <person name="Nagy L.G."/>
            <person name="Floudas D."/>
            <person name="Copeland A."/>
            <person name="Barry K.W."/>
            <person name="Cichocki N."/>
            <person name="Veneault-Fourrey C."/>
            <person name="LaButti K."/>
            <person name="Lindquist E.A."/>
            <person name="Lipzen A."/>
            <person name="Lundell T."/>
            <person name="Morin E."/>
            <person name="Murat C."/>
            <person name="Sun H."/>
            <person name="Tunlid A."/>
            <person name="Henrissat B."/>
            <person name="Grigoriev I.V."/>
            <person name="Hibbett D.S."/>
            <person name="Martin F."/>
            <person name="Nordberg H.P."/>
            <person name="Cantor M.N."/>
            <person name="Hua S.X."/>
        </authorList>
    </citation>
    <scope>NUCLEOTIDE SEQUENCE [LARGE SCALE GENOMIC DNA]</scope>
    <source>
        <strain evidence="15 16">Ve08.2h10</strain>
    </source>
</reference>
<evidence type="ECO:0000256" key="1">
    <source>
        <dbReference type="ARBA" id="ARBA00004123"/>
    </source>
</evidence>
<dbReference type="PANTHER" id="PTHR10142">
    <property type="entry name" value="DNA REPAIR PROTEIN COMPLEMENTING XP-A CELLS"/>
    <property type="match status" value="1"/>
</dbReference>
<keyword evidence="7" id="KW-0238">DNA-binding</keyword>
<comment type="subcellular location">
    <subcellularLocation>
        <location evidence="1">Nucleus</location>
    </subcellularLocation>
</comment>
<dbReference type="InterPro" id="IPR049450">
    <property type="entry name" value="ACOT8-like_C"/>
</dbReference>
<protein>
    <recommendedName>
        <fullName evidence="10">DNA repair protein RAD14</fullName>
    </recommendedName>
</protein>
<dbReference type="InterPro" id="IPR029069">
    <property type="entry name" value="HotDog_dom_sf"/>
</dbReference>
<keyword evidence="16" id="KW-1185">Reference proteome</keyword>
<feature type="region of interest" description="Disordered" evidence="11">
    <location>
        <begin position="1"/>
        <end position="80"/>
    </location>
</feature>